<feature type="compositionally biased region" description="Polar residues" evidence="1">
    <location>
        <begin position="1419"/>
        <end position="1431"/>
    </location>
</feature>
<keyword evidence="3" id="KW-1185">Reference proteome</keyword>
<feature type="region of interest" description="Disordered" evidence="1">
    <location>
        <begin position="1182"/>
        <end position="1432"/>
    </location>
</feature>
<feature type="compositionally biased region" description="Polar residues" evidence="1">
    <location>
        <begin position="218"/>
        <end position="255"/>
    </location>
</feature>
<feature type="compositionally biased region" description="Polar residues" evidence="1">
    <location>
        <begin position="1488"/>
        <end position="1503"/>
    </location>
</feature>
<feature type="region of interest" description="Disordered" evidence="1">
    <location>
        <begin position="683"/>
        <end position="708"/>
    </location>
</feature>
<feature type="compositionally biased region" description="Polar residues" evidence="1">
    <location>
        <begin position="29"/>
        <end position="45"/>
    </location>
</feature>
<dbReference type="OrthoDB" id="9909281at2759"/>
<organism evidence="2 3">
    <name type="scientific">Galemys pyrenaicus</name>
    <name type="common">Iberian desman</name>
    <name type="synonym">Pyrenean desman</name>
    <dbReference type="NCBI Taxonomy" id="202257"/>
    <lineage>
        <taxon>Eukaryota</taxon>
        <taxon>Metazoa</taxon>
        <taxon>Chordata</taxon>
        <taxon>Craniata</taxon>
        <taxon>Vertebrata</taxon>
        <taxon>Euteleostomi</taxon>
        <taxon>Mammalia</taxon>
        <taxon>Eutheria</taxon>
        <taxon>Laurasiatheria</taxon>
        <taxon>Eulipotyphla</taxon>
        <taxon>Talpidae</taxon>
        <taxon>Galemys</taxon>
    </lineage>
</organism>
<feature type="compositionally biased region" description="Basic and acidic residues" evidence="1">
    <location>
        <begin position="1187"/>
        <end position="1212"/>
    </location>
</feature>
<gene>
    <name evidence="2" type="ORF">J0S82_012381</name>
</gene>
<feature type="compositionally biased region" description="Basic and acidic residues" evidence="1">
    <location>
        <begin position="1598"/>
        <end position="1610"/>
    </location>
</feature>
<feature type="region of interest" description="Disordered" evidence="1">
    <location>
        <begin position="1478"/>
        <end position="1503"/>
    </location>
</feature>
<feature type="region of interest" description="Disordered" evidence="1">
    <location>
        <begin position="985"/>
        <end position="1040"/>
    </location>
</feature>
<evidence type="ECO:0000313" key="3">
    <source>
        <dbReference type="Proteomes" id="UP000700334"/>
    </source>
</evidence>
<feature type="compositionally biased region" description="Basic residues" evidence="1">
    <location>
        <begin position="1279"/>
        <end position="1288"/>
    </location>
</feature>
<feature type="non-terminal residue" evidence="2">
    <location>
        <position position="1"/>
    </location>
</feature>
<dbReference type="EMBL" id="JAGFMF010011800">
    <property type="protein sequence ID" value="KAG8512286.1"/>
    <property type="molecule type" value="Genomic_DNA"/>
</dbReference>
<dbReference type="PANTHER" id="PTHR21604:SF0">
    <property type="entry name" value="RETROELEMENT SILENCING FACTOR 1"/>
    <property type="match status" value="1"/>
</dbReference>
<feature type="compositionally biased region" description="Polar residues" evidence="1">
    <location>
        <begin position="55"/>
        <end position="66"/>
    </location>
</feature>
<feature type="compositionally biased region" description="Basic and acidic residues" evidence="1">
    <location>
        <begin position="1073"/>
        <end position="1087"/>
    </location>
</feature>
<sequence length="1734" mass="192126">MSWNIKPGHATLRPIYPKKQSSTFLEQALRTTPNTAPQSSLNHPGSNKEACAFLSNPNPLSQPQVNTRHYKTPQQMPLSDMYSETVMTSQTSVERITYTNVKGPKQLDHNFQISPGLTQNVWLNSPARNSVLSHTGTAVTHQTGFGTNAPSLHALQNQYITSDTYSVQLQMVPSNSVRVPVTFQGNQRLNPSLPPQGDWAQQHAASGLTYPDHRPLPQQYSYSRSCLQGSAHQKQNPMPSTSLQLKNSHPPSSALTYEPKLMAPAPSYPYTATQANKRPPPPYECSFPRQPLQSPQHVVAHSTMDVSQSQETHLPELRKDFCRNFEQQWQNLNENARTLGNFCNLEVNANASQPYSEPVRSSVPGVQSLAQNNQEKRVDSCSLPSAQVLDTSATKEKLVRDIKTLLEIKKKFSELARKIKINKDLLMAAGCSKTTNAPYSDSAQRSELTLNKLAKCYSPPQVIQVNTEMVQDKPPTAMESTEQNSRTHQTLNSNTSCRKLNQDFISPLCVEKLQVPGQFHDLQGLTSLKTATVPATPATSDNSQFSPGNSVNIKQSAPTNFETTSLPPSFEESVAKYRNKHPLILSLLEAGNKTQQKLLKDADKMLQETNLCSIEITPNTQVTGNQQNMKTVATPSPCVNAKIPDNSFSLQHKSKSPATGMSSQSEGQCSMELLETCLSLWKKQPSEPTEEKQHSDSRTHRTASGMSRAMEIHVKSPLPVVGNSETKMVNSLQETALLTVVQNYDSSNATVTKGTELQIAVVSPLILSDVKTLPVKEMAPGTLPETVYPVIKEGSVCSLQNPLAEDKQETATLKVNDPVASTTPSSKIFPLIQNEKQTESANVISEDTPSPDQRKYIKAEPDSHYPVTSVLPSFGSRGGDVLQIDSICSLVEGDISYNSQIAKIFSVPPLQKVEPQKPLPSHQVVSGRQQKEQLEDVIEEKDFDFEKGNFEGGTGISHEITDDSKSPCPESSSLKYVETKSEILEQGSLEHVPTEGTGDHRCPSAVPRKGGLPQEMDTPCSDTAQDPAGSERLEESTSVSYLHDQLSELLREFPFGIEAMNTRKGSVPQVKNDISKDQTCEKSACDSKDSTDQIQITVLSKEQMRELFPEQDDQPHEAQTTEPQKEVPVSKEGSQSVPQAHGVDGDSSDCIIVEPEKDDVRCCALGWLSVVYKGIPRCQCHPIKNSTSEKEEEKARCSPLETKDCKPGDRNSDQAVPVEANGPPDNNQKISVSLPARKNELSEIEQGKSIKQQSKTKHNDSVRTKQDVSGQLKSDRKKDSKSHKSGKLHFHEITFHSSHKVTKLSQEKLQKKHTAPNSHLVQAKGGVLMNKEPHRKTTVSLAPQVSSEDRTLKAKVGDSGQKRDKRKLDEDIMLDSVTKKKKHEHEQQSKNVTSGLSKSCHPLSMSSERVSVKEKTIPNVKTSSSTESSPKMNRLVTAECIQRQKNKEAMGVKMSKKKYVKSRSRDYQIMRSSKLALRVAGPGKSGMRHSSGSGQTSKEPSNVCTSLSKNFKIHHSEESKTYISKSIKGAVGGKSSDKMWIDKIKTDKNVSGMNGEGVFGQMSSHAKDQRKRYLNRVAFRCTERESICLTKLDSSPRKLGKEKERLESKPKNFLPGKETSESRSMLEFKLCPDSMMKNASPAEDRKDLKLCPRKEQAPVQGIKSTKEDWLKCVTEEKRMPEANEDLDNNVLANSRHSKRSFSADGFDTENPVKDSKAMFQTYKKMYMEKRSRSL</sequence>
<feature type="region of interest" description="Disordered" evidence="1">
    <location>
        <begin position="185"/>
        <end position="255"/>
    </location>
</feature>
<feature type="compositionally biased region" description="Basic and acidic residues" evidence="1">
    <location>
        <begin position="1257"/>
        <end position="1266"/>
    </location>
</feature>
<dbReference type="Pfam" id="PF15395">
    <property type="entry name" value="DUF4617"/>
    <property type="match status" value="1"/>
</dbReference>
<dbReference type="PANTHER" id="PTHR21604">
    <property type="entry name" value="RETROELEMENT SILENCING FACTOR 1"/>
    <property type="match status" value="1"/>
</dbReference>
<evidence type="ECO:0000256" key="1">
    <source>
        <dbReference type="SAM" id="MobiDB-lite"/>
    </source>
</evidence>
<comment type="caution">
    <text evidence="2">The sequence shown here is derived from an EMBL/GenBank/DDBJ whole genome shotgun (WGS) entry which is preliminary data.</text>
</comment>
<feature type="compositionally biased region" description="Basic and acidic residues" evidence="1">
    <location>
        <begin position="689"/>
        <end position="699"/>
    </location>
</feature>
<feature type="region of interest" description="Disordered" evidence="1">
    <location>
        <begin position="1108"/>
        <end position="1150"/>
    </location>
</feature>
<dbReference type="GO" id="GO:0005634">
    <property type="term" value="C:nucleus"/>
    <property type="evidence" value="ECO:0007669"/>
    <property type="project" value="TreeGrafter"/>
</dbReference>
<dbReference type="Proteomes" id="UP000700334">
    <property type="component" value="Unassembled WGS sequence"/>
</dbReference>
<proteinExistence type="predicted"/>
<feature type="region of interest" description="Disordered" evidence="1">
    <location>
        <begin position="1598"/>
        <end position="1620"/>
    </location>
</feature>
<evidence type="ECO:0000313" key="2">
    <source>
        <dbReference type="EMBL" id="KAG8512286.1"/>
    </source>
</evidence>
<feature type="region of interest" description="Disordered" evidence="1">
    <location>
        <begin position="29"/>
        <end position="66"/>
    </location>
</feature>
<feature type="region of interest" description="Disordered" evidence="1">
    <location>
        <begin position="1066"/>
        <end position="1087"/>
    </location>
</feature>
<feature type="region of interest" description="Disordered" evidence="1">
    <location>
        <begin position="946"/>
        <end position="973"/>
    </location>
</feature>
<feature type="compositionally biased region" description="Basic and acidic residues" evidence="1">
    <location>
        <begin position="1347"/>
        <end position="1370"/>
    </location>
</feature>
<feature type="compositionally biased region" description="Basic and acidic residues" evidence="1">
    <location>
        <begin position="1237"/>
        <end position="1248"/>
    </location>
</feature>
<dbReference type="InterPro" id="IPR027866">
    <property type="entry name" value="RESF1"/>
</dbReference>
<dbReference type="GO" id="GO:1990226">
    <property type="term" value="F:histone methyltransferase binding"/>
    <property type="evidence" value="ECO:0007669"/>
    <property type="project" value="TreeGrafter"/>
</dbReference>
<feature type="region of interest" description="Disordered" evidence="1">
    <location>
        <begin position="1683"/>
        <end position="1712"/>
    </location>
</feature>
<accession>A0A8J6DL80</accession>
<name>A0A8J6DL80_GALPY</name>
<reference evidence="2" key="1">
    <citation type="journal article" date="2021" name="Evol. Appl.">
        <title>The genome of the Pyrenean desman and the effects of bottlenecks and inbreeding on the genomic landscape of an endangered species.</title>
        <authorList>
            <person name="Escoda L."/>
            <person name="Castresana J."/>
        </authorList>
    </citation>
    <scope>NUCLEOTIDE SEQUENCE</scope>
    <source>
        <strain evidence="2">IBE-C5619</strain>
    </source>
</reference>
<protein>
    <submittedName>
        <fullName evidence="2">Retroelement silencing factor 1</fullName>
    </submittedName>
</protein>